<accession>A0A3N7HK93</accession>
<dbReference type="OrthoDB" id="7062283at2"/>
<protein>
    <recommendedName>
        <fullName evidence="3">RNA ligase domain-containing protein</fullName>
    </recommendedName>
</protein>
<dbReference type="GO" id="GO:0003972">
    <property type="term" value="F:RNA ligase (ATP) activity"/>
    <property type="evidence" value="ECO:0007669"/>
    <property type="project" value="InterPro"/>
</dbReference>
<dbReference type="AlphaFoldDB" id="A0A3N7HK93"/>
<keyword evidence="2" id="KW-1185">Reference proteome</keyword>
<proteinExistence type="predicted"/>
<dbReference type="Proteomes" id="UP000267464">
    <property type="component" value="Unassembled WGS sequence"/>
</dbReference>
<dbReference type="EMBL" id="QUSW01000007">
    <property type="protein sequence ID" value="RQP22494.1"/>
    <property type="molecule type" value="Genomic_DNA"/>
</dbReference>
<dbReference type="Pfam" id="PF17720">
    <property type="entry name" value="RLIG1"/>
    <property type="match status" value="1"/>
</dbReference>
<reference evidence="1 2" key="1">
    <citation type="submission" date="2018-08" db="EMBL/GenBank/DDBJ databases">
        <authorList>
            <person name="Khan S.A."/>
            <person name="Jeon C.O."/>
            <person name="Chun B.H."/>
            <person name="Jeong S.E."/>
        </authorList>
    </citation>
    <scope>NUCLEOTIDE SEQUENCE [LARGE SCALE GENOMIC DNA]</scope>
    <source>
        <strain evidence="1 2">S-16</strain>
    </source>
</reference>
<gene>
    <name evidence="1" type="ORF">DZC73_22985</name>
</gene>
<reference evidence="1 2" key="2">
    <citation type="submission" date="2018-12" db="EMBL/GenBank/DDBJ databases">
        <title>Rhizobacter gummiphilus sp. nov., a rubber-degrading bacterium isolated from the soil of a botanical garden in Japan.</title>
        <authorList>
            <person name="Shunsuke S.S."/>
        </authorList>
    </citation>
    <scope>NUCLEOTIDE SEQUENCE [LARGE SCALE GENOMIC DNA]</scope>
    <source>
        <strain evidence="1 2">S-16</strain>
    </source>
</reference>
<evidence type="ECO:0000313" key="1">
    <source>
        <dbReference type="EMBL" id="RQP22494.1"/>
    </source>
</evidence>
<dbReference type="InterPro" id="IPR041211">
    <property type="entry name" value="RLIG1"/>
</dbReference>
<sequence>MKKTVSLFARNYEGDRLVRNEVVPGAEWVMAGEGVATRKFDGTCCLMRGGVLYKRYDAKAGKVPPPGFEPAQEPDALTGHWPGWLPVADGPDDARHREAMTQALADGTYELCGPKVQGNPEKFARHILVRHGKDVLADCPRSFDALRVYLCDRDIEGVVWHHEDGRMVKIKGKDFGLKRGSA</sequence>
<dbReference type="RefSeq" id="WP_124542715.1">
    <property type="nucleotide sequence ID" value="NZ_QUSW01000007.1"/>
</dbReference>
<dbReference type="GO" id="GO:0000302">
    <property type="term" value="P:response to reactive oxygen species"/>
    <property type="evidence" value="ECO:0007669"/>
    <property type="project" value="InterPro"/>
</dbReference>
<organism evidence="1 2">
    <name type="scientific">Piscinibacter terrae</name>
    <dbReference type="NCBI Taxonomy" id="2496871"/>
    <lineage>
        <taxon>Bacteria</taxon>
        <taxon>Pseudomonadati</taxon>
        <taxon>Pseudomonadota</taxon>
        <taxon>Betaproteobacteria</taxon>
        <taxon>Burkholderiales</taxon>
        <taxon>Sphaerotilaceae</taxon>
        <taxon>Piscinibacter</taxon>
    </lineage>
</organism>
<comment type="caution">
    <text evidence="1">The sequence shown here is derived from an EMBL/GenBank/DDBJ whole genome shotgun (WGS) entry which is preliminary data.</text>
</comment>
<evidence type="ECO:0008006" key="3">
    <source>
        <dbReference type="Google" id="ProtNLM"/>
    </source>
</evidence>
<evidence type="ECO:0000313" key="2">
    <source>
        <dbReference type="Proteomes" id="UP000267464"/>
    </source>
</evidence>
<name>A0A3N7HK93_9BURK</name>